<dbReference type="EMBL" id="JARYGX010000023">
    <property type="protein sequence ID" value="MDH7453983.1"/>
    <property type="molecule type" value="Genomic_DNA"/>
</dbReference>
<evidence type="ECO:0000313" key="2">
    <source>
        <dbReference type="EMBL" id="MDH7453983.1"/>
    </source>
</evidence>
<dbReference type="NCBIfam" id="TIGR02532">
    <property type="entry name" value="IV_pilin_GFxxxE"/>
    <property type="match status" value="1"/>
</dbReference>
<comment type="caution">
    <text evidence="2">The sequence shown here is derived from an EMBL/GenBank/DDBJ whole genome shotgun (WGS) entry which is preliminary data.</text>
</comment>
<organism evidence="2 3">
    <name type="scientific">Luteimonas composti</name>
    <dbReference type="NCBI Taxonomy" id="398257"/>
    <lineage>
        <taxon>Bacteria</taxon>
        <taxon>Pseudomonadati</taxon>
        <taxon>Pseudomonadota</taxon>
        <taxon>Gammaproteobacteria</taxon>
        <taxon>Lysobacterales</taxon>
        <taxon>Lysobacteraceae</taxon>
        <taxon>Luteimonas</taxon>
    </lineage>
</organism>
<dbReference type="Gene3D" id="3.30.700.10">
    <property type="entry name" value="Glycoprotein, Type 4 Pilin"/>
    <property type="match status" value="1"/>
</dbReference>
<evidence type="ECO:0000256" key="1">
    <source>
        <dbReference type="SAM" id="Phobius"/>
    </source>
</evidence>
<name>A0ABT6MTS0_9GAMM</name>
<reference evidence="2" key="1">
    <citation type="journal article" date="2007" name="Int. J. Syst. Evol. Microbiol.">
        <title>Luteimonas composti sp. nov., a moderately thermophilic bacterium isolated from food waste.</title>
        <authorList>
            <person name="Young C.C."/>
            <person name="Kampfer P."/>
            <person name="Chen W.M."/>
            <person name="Yen W.S."/>
            <person name="Arun A.B."/>
            <person name="Lai W.A."/>
            <person name="Shen F.T."/>
            <person name="Rekha P.D."/>
            <person name="Lin K.Y."/>
            <person name="Chou J.H."/>
        </authorList>
    </citation>
    <scope>NUCLEOTIDE SEQUENCE</scope>
    <source>
        <strain evidence="2">CC-YY355</strain>
    </source>
</reference>
<keyword evidence="1" id="KW-1133">Transmembrane helix</keyword>
<evidence type="ECO:0000313" key="3">
    <source>
        <dbReference type="Proteomes" id="UP001160550"/>
    </source>
</evidence>
<reference evidence="2" key="2">
    <citation type="submission" date="2023-04" db="EMBL/GenBank/DDBJ databases">
        <authorList>
            <person name="Sun J.-Q."/>
        </authorList>
    </citation>
    <scope>NUCLEOTIDE SEQUENCE</scope>
    <source>
        <strain evidence="2">CC-YY355</strain>
    </source>
</reference>
<dbReference type="InterPro" id="IPR012902">
    <property type="entry name" value="N_methyl_site"/>
</dbReference>
<protein>
    <submittedName>
        <fullName evidence="2">Prepilin-type N-terminal cleavage/methylation domain-containing protein</fullName>
    </submittedName>
</protein>
<dbReference type="InterPro" id="IPR045584">
    <property type="entry name" value="Pilin-like"/>
</dbReference>
<feature type="transmembrane region" description="Helical" evidence="1">
    <location>
        <begin position="30"/>
        <end position="51"/>
    </location>
</feature>
<dbReference type="Proteomes" id="UP001160550">
    <property type="component" value="Unassembled WGS sequence"/>
</dbReference>
<dbReference type="RefSeq" id="WP_280943191.1">
    <property type="nucleotide sequence ID" value="NZ_JARYGX010000023.1"/>
</dbReference>
<sequence length="174" mass="19010">MRFPPAAGRGLHRRARCRHGRNAALVRSGMGFTLVELLIGTAVVAILATIAHGQYSAFIERARVATAAADIAAMQLEITRFQQLPNGPLPASLADIGRGTHLDPWGRPYHYVNLRTTNKGAARKDRRLNPLNSDYDLFSAGKDGVFKKQVSQKDSLDDVIRALDGAYIGVARDF</sequence>
<dbReference type="SUPFAM" id="SSF54523">
    <property type="entry name" value="Pili subunits"/>
    <property type="match status" value="1"/>
</dbReference>
<proteinExistence type="predicted"/>
<keyword evidence="1" id="KW-0812">Transmembrane</keyword>
<keyword evidence="3" id="KW-1185">Reference proteome</keyword>
<gene>
    <name evidence="2" type="ORF">QF205_13025</name>
</gene>
<accession>A0ABT6MTS0</accession>
<keyword evidence="1" id="KW-0472">Membrane</keyword>